<feature type="compositionally biased region" description="Low complexity" evidence="1">
    <location>
        <begin position="102"/>
        <end position="112"/>
    </location>
</feature>
<feature type="compositionally biased region" description="Pro residues" evidence="1">
    <location>
        <begin position="113"/>
        <end position="122"/>
    </location>
</feature>
<comment type="caution">
    <text evidence="3">The sequence shown here is derived from an EMBL/GenBank/DDBJ whole genome shotgun (WGS) entry which is preliminary data.</text>
</comment>
<gene>
    <name evidence="3" type="ORF">FHR20_001023</name>
</gene>
<sequence>MRTGFRILQLAIALQAIAAPLHAVAGQDKPAFSARTPIEQLAANPAAKAVLERELPGFTTHPQYDQFKAMSLETLEAMFPDAMPHERLKAIDAALRAIPAAAKSPPASATAPSPSPSPIAPR</sequence>
<evidence type="ECO:0000256" key="2">
    <source>
        <dbReference type="SAM" id="SignalP"/>
    </source>
</evidence>
<evidence type="ECO:0000313" key="3">
    <source>
        <dbReference type="EMBL" id="NIJ64092.1"/>
    </source>
</evidence>
<dbReference type="RefSeq" id="WP_167298498.1">
    <property type="nucleotide sequence ID" value="NZ_JAASQV010000001.1"/>
</dbReference>
<keyword evidence="2" id="KW-0732">Signal</keyword>
<keyword evidence="4" id="KW-1185">Reference proteome</keyword>
<dbReference type="EMBL" id="JAASQV010000001">
    <property type="protein sequence ID" value="NIJ64092.1"/>
    <property type="molecule type" value="Genomic_DNA"/>
</dbReference>
<dbReference type="AlphaFoldDB" id="A0A7X5ZUH6"/>
<feature type="chain" id="PRO_5030864569" evidence="2">
    <location>
        <begin position="19"/>
        <end position="122"/>
    </location>
</feature>
<reference evidence="3 4" key="1">
    <citation type="submission" date="2020-03" db="EMBL/GenBank/DDBJ databases">
        <title>Genomic Encyclopedia of Type Strains, Phase IV (KMG-IV): sequencing the most valuable type-strain genomes for metagenomic binning, comparative biology and taxonomic classification.</title>
        <authorList>
            <person name="Goeker M."/>
        </authorList>
    </citation>
    <scope>NUCLEOTIDE SEQUENCE [LARGE SCALE GENOMIC DNA]</scope>
    <source>
        <strain evidence="3 4">DSM 4733</strain>
    </source>
</reference>
<dbReference type="Proteomes" id="UP000564677">
    <property type="component" value="Unassembled WGS sequence"/>
</dbReference>
<proteinExistence type="predicted"/>
<feature type="signal peptide" evidence="2">
    <location>
        <begin position="1"/>
        <end position="18"/>
    </location>
</feature>
<protein>
    <submittedName>
        <fullName evidence="3">Uncharacterized protein</fullName>
    </submittedName>
</protein>
<feature type="region of interest" description="Disordered" evidence="1">
    <location>
        <begin position="102"/>
        <end position="122"/>
    </location>
</feature>
<name>A0A7X5ZUH6_9SPHN</name>
<accession>A0A7X5ZUH6</accession>
<evidence type="ECO:0000256" key="1">
    <source>
        <dbReference type="SAM" id="MobiDB-lite"/>
    </source>
</evidence>
<organism evidence="3 4">
    <name type="scientific">Sphingomonas leidyi</name>
    <dbReference type="NCBI Taxonomy" id="68569"/>
    <lineage>
        <taxon>Bacteria</taxon>
        <taxon>Pseudomonadati</taxon>
        <taxon>Pseudomonadota</taxon>
        <taxon>Alphaproteobacteria</taxon>
        <taxon>Sphingomonadales</taxon>
        <taxon>Sphingomonadaceae</taxon>
        <taxon>Sphingomonas</taxon>
    </lineage>
</organism>
<evidence type="ECO:0000313" key="4">
    <source>
        <dbReference type="Proteomes" id="UP000564677"/>
    </source>
</evidence>